<dbReference type="EMBL" id="CP013652">
    <property type="protein sequence ID" value="ALS22116.1"/>
    <property type="molecule type" value="Genomic_DNA"/>
</dbReference>
<sequence>MPKFYTYIQNNSGGSFIVNDDVCEYVIIEADNYEHANWLAEKKYGIYFDECNQGLDCSYCGDRWNKQWNNNYATDVPMIYGKPLSEVEKSYYRKNCIVYYLDGRKELIDLK</sequence>
<dbReference type="RefSeq" id="WP_062408440.1">
    <property type="nucleotide sequence ID" value="NZ_CP013652.1"/>
</dbReference>
<reference evidence="3" key="1">
    <citation type="submission" date="2015-12" db="EMBL/GenBank/DDBJ databases">
        <title>Complete genome sequences of two moderately thermophilic Paenibacillus species.</title>
        <authorList>
            <person name="Butler R.III."/>
            <person name="Wang J."/>
            <person name="Stark B.C."/>
            <person name="Pombert J.-F."/>
        </authorList>
    </citation>
    <scope>NUCLEOTIDE SEQUENCE [LARGE SCALE GENOMIC DNA]</scope>
    <source>
        <strain evidence="3">32O-Y</strain>
    </source>
</reference>
<evidence type="ECO:0000313" key="3">
    <source>
        <dbReference type="Proteomes" id="UP000061660"/>
    </source>
</evidence>
<dbReference type="PATRIC" id="fig|162209.4.peg.1846"/>
<evidence type="ECO:0000259" key="1">
    <source>
        <dbReference type="Pfam" id="PF23969"/>
    </source>
</evidence>
<name>A0A0U2W0S0_9BACL</name>
<gene>
    <name evidence="2" type="ORF">IJ22_17420</name>
</gene>
<evidence type="ECO:0000313" key="2">
    <source>
        <dbReference type="EMBL" id="ALS22116.1"/>
    </source>
</evidence>
<feature type="domain" description="DUF7296" evidence="1">
    <location>
        <begin position="3"/>
        <end position="108"/>
    </location>
</feature>
<dbReference type="AlphaFoldDB" id="A0A0U2W0S0"/>
<dbReference type="STRING" id="162209.IJ22_17420"/>
<dbReference type="Pfam" id="PF23969">
    <property type="entry name" value="DUF7296"/>
    <property type="match status" value="1"/>
</dbReference>
<organism evidence="2 3">
    <name type="scientific">Paenibacillus naphthalenovorans</name>
    <dbReference type="NCBI Taxonomy" id="162209"/>
    <lineage>
        <taxon>Bacteria</taxon>
        <taxon>Bacillati</taxon>
        <taxon>Bacillota</taxon>
        <taxon>Bacilli</taxon>
        <taxon>Bacillales</taxon>
        <taxon>Paenibacillaceae</taxon>
        <taxon>Paenibacillus</taxon>
    </lineage>
</organism>
<accession>A0A0U2W0S0</accession>
<dbReference type="InterPro" id="IPR055720">
    <property type="entry name" value="DUF7296"/>
</dbReference>
<reference evidence="2 3" key="2">
    <citation type="journal article" date="2016" name="Genome Announc.">
        <title>Complete Genome Sequences of Two Interactive Moderate Thermophiles, Paenibacillus napthalenovorans 32O-Y and Paenibacillus sp. 32O-W.</title>
        <authorList>
            <person name="Butler R.R.III."/>
            <person name="Wang J."/>
            <person name="Stark B.C."/>
            <person name="Pombert J.F."/>
        </authorList>
    </citation>
    <scope>NUCLEOTIDE SEQUENCE [LARGE SCALE GENOMIC DNA]</scope>
    <source>
        <strain evidence="2 3">32O-Y</strain>
    </source>
</reference>
<proteinExistence type="predicted"/>
<dbReference type="Proteomes" id="UP000061660">
    <property type="component" value="Chromosome"/>
</dbReference>
<dbReference type="OrthoDB" id="2231512at2"/>
<protein>
    <recommendedName>
        <fullName evidence="1">DUF7296 domain-containing protein</fullName>
    </recommendedName>
</protein>
<keyword evidence="3" id="KW-1185">Reference proteome</keyword>
<dbReference type="KEGG" id="pnp:IJ22_17420"/>